<dbReference type="PROSITE" id="PS50929">
    <property type="entry name" value="ABC_TM1F"/>
    <property type="match status" value="2"/>
</dbReference>
<feature type="transmembrane region" description="Helical" evidence="20">
    <location>
        <begin position="50"/>
        <end position="74"/>
    </location>
</feature>
<dbReference type="GO" id="GO:0090374">
    <property type="term" value="P:oligopeptide export from mitochondrion"/>
    <property type="evidence" value="ECO:0007669"/>
    <property type="project" value="TreeGrafter"/>
</dbReference>
<evidence type="ECO:0000256" key="7">
    <source>
        <dbReference type="ARBA" id="ARBA00022737"/>
    </source>
</evidence>
<keyword evidence="12 20" id="KW-0472">Membrane</keyword>
<keyword evidence="11 20" id="KW-1133">Transmembrane helix</keyword>
<evidence type="ECO:0000256" key="15">
    <source>
        <dbReference type="ARBA" id="ARBA00059665"/>
    </source>
</evidence>
<protein>
    <recommendedName>
        <fullName evidence="16">ATP-binding cassette sub-family B member 5</fullName>
        <ecNumber evidence="3">7.6.2.2</ecNumber>
    </recommendedName>
    <alternativeName>
        <fullName evidence="18">ABCB5 P-gp</fullName>
    </alternativeName>
    <alternativeName>
        <fullName evidence="17">p-glycoprotein ABCB5</fullName>
    </alternativeName>
</protein>
<evidence type="ECO:0000256" key="18">
    <source>
        <dbReference type="ARBA" id="ARBA00080433"/>
    </source>
</evidence>
<evidence type="ECO:0000313" key="23">
    <source>
        <dbReference type="Ensembl" id="ENSLLEP00000030651.1"/>
    </source>
</evidence>
<evidence type="ECO:0000256" key="16">
    <source>
        <dbReference type="ARBA" id="ARBA00074194"/>
    </source>
</evidence>
<dbReference type="GO" id="GO:0008559">
    <property type="term" value="F:ABC-type xenobiotic transporter activity"/>
    <property type="evidence" value="ECO:0007669"/>
    <property type="project" value="UniProtKB-EC"/>
</dbReference>
<dbReference type="InterPro" id="IPR011527">
    <property type="entry name" value="ABC1_TM_dom"/>
</dbReference>
<evidence type="ECO:0000256" key="20">
    <source>
        <dbReference type="SAM" id="Phobius"/>
    </source>
</evidence>
<comment type="subcellular location">
    <subcellularLocation>
        <location evidence="1">Cell membrane</location>
        <topology evidence="1">Multi-pass membrane protein</topology>
    </subcellularLocation>
</comment>
<feature type="transmembrane region" description="Helical" evidence="20">
    <location>
        <begin position="964"/>
        <end position="983"/>
    </location>
</feature>
<name>A0A8C5PZT8_9ANUR</name>
<feature type="transmembrane region" description="Helical" evidence="20">
    <location>
        <begin position="109"/>
        <end position="133"/>
    </location>
</feature>
<evidence type="ECO:0000256" key="10">
    <source>
        <dbReference type="ARBA" id="ARBA00022840"/>
    </source>
</evidence>
<evidence type="ECO:0000256" key="1">
    <source>
        <dbReference type="ARBA" id="ARBA00004651"/>
    </source>
</evidence>
<dbReference type="FunFam" id="1.20.1560.10:FF:000046">
    <property type="entry name" value="ATP-binding cassette subfamily B member 11"/>
    <property type="match status" value="1"/>
</dbReference>
<dbReference type="CDD" id="cd03249">
    <property type="entry name" value="ABC_MTABC3_MDL1_MDL2"/>
    <property type="match status" value="1"/>
</dbReference>
<evidence type="ECO:0000256" key="2">
    <source>
        <dbReference type="ARBA" id="ARBA00007577"/>
    </source>
</evidence>
<dbReference type="GO" id="GO:0030154">
    <property type="term" value="P:cell differentiation"/>
    <property type="evidence" value="ECO:0007669"/>
    <property type="project" value="UniProtKB-KW"/>
</dbReference>
<keyword evidence="6 20" id="KW-0812">Transmembrane</keyword>
<reference evidence="23" key="2">
    <citation type="submission" date="2025-09" db="UniProtKB">
        <authorList>
            <consortium name="Ensembl"/>
        </authorList>
    </citation>
    <scope>IDENTIFICATION</scope>
</reference>
<dbReference type="PANTHER" id="PTHR43394:SF27">
    <property type="entry name" value="ATP-DEPENDENT TRANSLOCASE ABCB1-LIKE"/>
    <property type="match status" value="1"/>
</dbReference>
<feature type="transmembrane region" description="Helical" evidence="20">
    <location>
        <begin position="928"/>
        <end position="952"/>
    </location>
</feature>
<dbReference type="FunFam" id="3.40.50.300:FF:000302">
    <property type="entry name" value="ATP-binding cassette subfamily B member 5"/>
    <property type="match status" value="1"/>
</dbReference>
<feature type="domain" description="ABC transmembrane type-1" evidence="22">
    <location>
        <begin position="704"/>
        <end position="991"/>
    </location>
</feature>
<keyword evidence="24" id="KW-1185">Reference proteome</keyword>
<dbReference type="InterPro" id="IPR017871">
    <property type="entry name" value="ABC_transporter-like_CS"/>
</dbReference>
<dbReference type="CDD" id="cd18578">
    <property type="entry name" value="ABC_6TM_Pgp_ABCB1_D2_like"/>
    <property type="match status" value="1"/>
</dbReference>
<dbReference type="PROSITE" id="PS00211">
    <property type="entry name" value="ABC_TRANSPORTER_1"/>
    <property type="match status" value="1"/>
</dbReference>
<accession>A0A8C5PZT8</accession>
<evidence type="ECO:0000256" key="6">
    <source>
        <dbReference type="ARBA" id="ARBA00022692"/>
    </source>
</evidence>
<dbReference type="EC" id="7.6.2.2" evidence="3"/>
<dbReference type="Pfam" id="PF00005">
    <property type="entry name" value="ABC_tran"/>
    <property type="match status" value="2"/>
</dbReference>
<dbReference type="InterPro" id="IPR003439">
    <property type="entry name" value="ABC_transporter-like_ATP-bd"/>
</dbReference>
<feature type="transmembrane region" description="Helical" evidence="20">
    <location>
        <begin position="700"/>
        <end position="723"/>
    </location>
</feature>
<feature type="transmembrane region" description="Helical" evidence="20">
    <location>
        <begin position="286"/>
        <end position="309"/>
    </location>
</feature>
<comment type="catalytic activity">
    <reaction evidence="14">
        <text>daunorubicin(in) + ATP + H2O = daunorubicin(out) + ADP + phosphate + H(+)</text>
        <dbReference type="Rhea" id="RHEA:33147"/>
        <dbReference type="ChEBI" id="CHEBI:15377"/>
        <dbReference type="ChEBI" id="CHEBI:15378"/>
        <dbReference type="ChEBI" id="CHEBI:30616"/>
        <dbReference type="ChEBI" id="CHEBI:43474"/>
        <dbReference type="ChEBI" id="CHEBI:64677"/>
        <dbReference type="ChEBI" id="CHEBI:456216"/>
        <dbReference type="EC" id="7.6.2.2"/>
    </reaction>
    <physiologicalReaction direction="left-to-right" evidence="14">
        <dbReference type="Rhea" id="RHEA:33148"/>
    </physiologicalReaction>
</comment>
<dbReference type="GO" id="GO:0005886">
    <property type="term" value="C:plasma membrane"/>
    <property type="evidence" value="ECO:0007669"/>
    <property type="project" value="UniProtKB-SubCell"/>
</dbReference>
<evidence type="ECO:0000256" key="8">
    <source>
        <dbReference type="ARBA" id="ARBA00022741"/>
    </source>
</evidence>
<dbReference type="Ensembl" id="ENSLLET00000031829.1">
    <property type="protein sequence ID" value="ENSLLEP00000030651.1"/>
    <property type="gene ID" value="ENSLLEG00000019398.1"/>
</dbReference>
<keyword evidence="8" id="KW-0547">Nucleotide-binding</keyword>
<proteinExistence type="inferred from homology"/>
<dbReference type="InterPro" id="IPR036640">
    <property type="entry name" value="ABC1_TM_sf"/>
</dbReference>
<reference evidence="23" key="1">
    <citation type="submission" date="2025-08" db="UniProtKB">
        <authorList>
            <consortium name="Ensembl"/>
        </authorList>
    </citation>
    <scope>IDENTIFICATION</scope>
</reference>
<keyword evidence="5" id="KW-1003">Cell membrane</keyword>
<dbReference type="FunFam" id="1.20.1560.10:FF:000018">
    <property type="entry name" value="ATP-binding cassette subfamily B member 11"/>
    <property type="match status" value="1"/>
</dbReference>
<keyword evidence="13" id="KW-0325">Glycoprotein</keyword>
<evidence type="ECO:0000259" key="21">
    <source>
        <dbReference type="PROSITE" id="PS50893"/>
    </source>
</evidence>
<evidence type="ECO:0000256" key="5">
    <source>
        <dbReference type="ARBA" id="ARBA00022475"/>
    </source>
</evidence>
<evidence type="ECO:0000256" key="4">
    <source>
        <dbReference type="ARBA" id="ARBA00022448"/>
    </source>
</evidence>
<feature type="domain" description="ABC transporter" evidence="21">
    <location>
        <begin position="386"/>
        <end position="622"/>
    </location>
</feature>
<evidence type="ECO:0000256" key="17">
    <source>
        <dbReference type="ARBA" id="ARBA00079340"/>
    </source>
</evidence>
<evidence type="ECO:0000256" key="3">
    <source>
        <dbReference type="ARBA" id="ARBA00012191"/>
    </source>
</evidence>
<dbReference type="Pfam" id="PF00664">
    <property type="entry name" value="ABC_membrane"/>
    <property type="match status" value="2"/>
</dbReference>
<evidence type="ECO:0000256" key="9">
    <source>
        <dbReference type="ARBA" id="ARBA00022782"/>
    </source>
</evidence>
<feature type="region of interest" description="Disordered" evidence="19">
    <location>
        <begin position="1"/>
        <end position="29"/>
    </location>
</feature>
<keyword evidence="10" id="KW-0067">ATP-binding</keyword>
<evidence type="ECO:0000259" key="22">
    <source>
        <dbReference type="PROSITE" id="PS50929"/>
    </source>
</evidence>
<dbReference type="InterPro" id="IPR027417">
    <property type="entry name" value="P-loop_NTPase"/>
</dbReference>
<dbReference type="OrthoDB" id="6500128at2759"/>
<dbReference type="SUPFAM" id="SSF52540">
    <property type="entry name" value="P-loop containing nucleoside triphosphate hydrolases"/>
    <property type="match status" value="2"/>
</dbReference>
<keyword evidence="9" id="KW-0221">Differentiation</keyword>
<dbReference type="SMART" id="SM00382">
    <property type="entry name" value="AAA"/>
    <property type="match status" value="2"/>
</dbReference>
<evidence type="ECO:0000313" key="24">
    <source>
        <dbReference type="Proteomes" id="UP000694569"/>
    </source>
</evidence>
<comment type="function">
    <text evidence="15">Energy-dependent efflux transporter responsible for decreased drug accumulation in multidrug-resistant cells. Specifically present in limbal stem cells, where it plays a key role in corneal development and repair.</text>
</comment>
<dbReference type="PROSITE" id="PS50893">
    <property type="entry name" value="ABC_TRANSPORTER_2"/>
    <property type="match status" value="1"/>
</dbReference>
<dbReference type="AlphaFoldDB" id="A0A8C5PZT8"/>
<keyword evidence="7" id="KW-0677">Repeat</keyword>
<dbReference type="PANTHER" id="PTHR43394">
    <property type="entry name" value="ATP-DEPENDENT PERMEASE MDL1, MITOCHONDRIAL"/>
    <property type="match status" value="1"/>
</dbReference>
<evidence type="ECO:0000256" key="11">
    <source>
        <dbReference type="ARBA" id="ARBA00022989"/>
    </source>
</evidence>
<sequence>MADKNKPYYNTIDLTDRTPDGKQKNAKNKKEEIKTVGPIHIFRFAEGRDIFYMIIGLLGAIGNGVCLPAIYIIFGNLANSFLCYNSTIQNSSRCADNTPFSEQITRFTIYYIVIGLAVLVGGYAQVSFWVLAAERQTRKLRLKYFHSVLSQEMSWFDVTKAGELNTRLTEDINKINNGIGDKMGHLIQKVSSTVVGLLFGLIKGWQLSLVLIAASPILAIVAAISCKLTVSLANKELSAYAKAGSVAEEVLSSIRTVVAFGGQEKEIKRYTSNLEDAKKYGIKKAIASHISHGVVFFNAYLIYALGFWYGSKLFLEDCGYSISDVLAVLFNLLQCGICLGQAVSYFEAFSVARAAAYSIFKVIDKVSEINRFSNEGYKPNNIHGNVEFKNVNFCYPSRPGVQVLKGFNLKVKSGQIVALVGQSGCGKSTTVQLLQRLYDPLEGEITVDGHDIRSLNVRHYREFIGVVSQEPVLFSTTIRNNIKYGRENVTDAEIEQACKEANAYDFIMELPDKFETLVGERGAQLSGGQKQRIAIARALVRNPKILLLDEATSALDTESESVVQAALDKASEGRTTIVITHRLSTIWTADVIAVIENGVVVEQGTHSKLMKKKGRYYSLATAQAIQLAEEDNEDPPQNKTGWNKMQASSAQLISNSSAKEYELLNVTDDDKEEDKEDETEERNPPKFSYLRLLKLNKSEWPYILLGILAALFNGSAHVLRCTIYTRMLAIYAYDDQDRIRKEVDFFCIMFVLLGVFSLFSYFTQGFMFGKSGEVLTLRLRKMAFTSMLYQDISWFDNKKNNTGALITRLASDAAQVQTAVGPRLGVIVESSCIMGVSIIIAFLFGWEITLVIVALFPILIFTGILQTRALIGFANLDKIMLRKAGKIATEAVDNIRTVVSLTKEDLFEKMYCDRLQKPYRNVQLKANIYGLFFAFSQSFFYFAQAICFNIGGHMIETGKMTPENLFLVISLVAFGAVIIGEVISFTPDYAKGKTAASDLFELFDMVPTIDSFLNQGHKPDKYQGHIEFRKVYFNYPSRPDVPVLRDLCLKIQSGKTVAFVGSSGCGKSTCVQLLERFYDPLEGVVLFDNIDAKYLNVQWLRSQIGIVSQEPVLFNYSIAENIAYGDNSRTVTMDEIKSAAKVANIHFFIDGLPEKYDTMVGGKGTQLSEGQKQRIAIARALSGNRKFCSLTKLLLH</sequence>
<dbReference type="GeneTree" id="ENSGT00940000161340"/>
<dbReference type="InterPro" id="IPR003593">
    <property type="entry name" value="AAA+_ATPase"/>
</dbReference>
<evidence type="ECO:0000256" key="12">
    <source>
        <dbReference type="ARBA" id="ARBA00023136"/>
    </source>
</evidence>
<dbReference type="Gene3D" id="3.40.50.300">
    <property type="entry name" value="P-loop containing nucleotide triphosphate hydrolases"/>
    <property type="match status" value="2"/>
</dbReference>
<dbReference type="Proteomes" id="UP000694569">
    <property type="component" value="Unplaced"/>
</dbReference>
<feature type="transmembrane region" description="Helical" evidence="20">
    <location>
        <begin position="833"/>
        <end position="861"/>
    </location>
</feature>
<dbReference type="SUPFAM" id="SSF90123">
    <property type="entry name" value="ABC transporter transmembrane region"/>
    <property type="match status" value="2"/>
</dbReference>
<dbReference type="CDD" id="cd18577">
    <property type="entry name" value="ABC_6TM_Pgp_ABCB1_D1_like"/>
    <property type="match status" value="1"/>
</dbReference>
<evidence type="ECO:0000256" key="13">
    <source>
        <dbReference type="ARBA" id="ARBA00023180"/>
    </source>
</evidence>
<feature type="domain" description="ABC transmembrane type-1" evidence="22">
    <location>
        <begin position="54"/>
        <end position="349"/>
    </location>
</feature>
<dbReference type="GO" id="GO:0015421">
    <property type="term" value="F:ABC-type oligopeptide transporter activity"/>
    <property type="evidence" value="ECO:0007669"/>
    <property type="project" value="TreeGrafter"/>
</dbReference>
<dbReference type="InterPro" id="IPR039421">
    <property type="entry name" value="Type_1_exporter"/>
</dbReference>
<keyword evidence="4" id="KW-0813">Transport</keyword>
<organism evidence="23 24">
    <name type="scientific">Leptobrachium leishanense</name>
    <name type="common">Leishan spiny toad</name>
    <dbReference type="NCBI Taxonomy" id="445787"/>
    <lineage>
        <taxon>Eukaryota</taxon>
        <taxon>Metazoa</taxon>
        <taxon>Chordata</taxon>
        <taxon>Craniata</taxon>
        <taxon>Vertebrata</taxon>
        <taxon>Euteleostomi</taxon>
        <taxon>Amphibia</taxon>
        <taxon>Batrachia</taxon>
        <taxon>Anura</taxon>
        <taxon>Pelobatoidea</taxon>
        <taxon>Megophryidae</taxon>
        <taxon>Leptobrachium</taxon>
    </lineage>
</organism>
<dbReference type="GO" id="GO:0016887">
    <property type="term" value="F:ATP hydrolysis activity"/>
    <property type="evidence" value="ECO:0007669"/>
    <property type="project" value="InterPro"/>
</dbReference>
<comment type="similarity">
    <text evidence="2">Belongs to the ABC transporter superfamily. ABCB family. Multidrug resistance exporter (TC 3.A.1.201) subfamily.</text>
</comment>
<evidence type="ECO:0000256" key="19">
    <source>
        <dbReference type="SAM" id="MobiDB-lite"/>
    </source>
</evidence>
<feature type="transmembrane region" description="Helical" evidence="20">
    <location>
        <begin position="743"/>
        <end position="762"/>
    </location>
</feature>
<dbReference type="GO" id="GO:0005524">
    <property type="term" value="F:ATP binding"/>
    <property type="evidence" value="ECO:0007669"/>
    <property type="project" value="UniProtKB-KW"/>
</dbReference>
<feature type="compositionally biased region" description="Basic and acidic residues" evidence="19">
    <location>
        <begin position="14"/>
        <end position="29"/>
    </location>
</feature>
<dbReference type="GO" id="GO:0005743">
    <property type="term" value="C:mitochondrial inner membrane"/>
    <property type="evidence" value="ECO:0007669"/>
    <property type="project" value="TreeGrafter"/>
</dbReference>
<dbReference type="Gene3D" id="1.20.1560.10">
    <property type="entry name" value="ABC transporter type 1, transmembrane domain"/>
    <property type="match status" value="2"/>
</dbReference>
<evidence type="ECO:0000256" key="14">
    <source>
        <dbReference type="ARBA" id="ARBA00051060"/>
    </source>
</evidence>